<protein>
    <submittedName>
        <fullName evidence="2">Uncharacterized protein</fullName>
    </submittedName>
</protein>
<proteinExistence type="predicted"/>
<accession>A0A2R5GB01</accession>
<organism evidence="2 3">
    <name type="scientific">Hondaea fermentalgiana</name>
    <dbReference type="NCBI Taxonomy" id="2315210"/>
    <lineage>
        <taxon>Eukaryota</taxon>
        <taxon>Sar</taxon>
        <taxon>Stramenopiles</taxon>
        <taxon>Bigyra</taxon>
        <taxon>Labyrinthulomycetes</taxon>
        <taxon>Thraustochytrida</taxon>
        <taxon>Thraustochytriidae</taxon>
        <taxon>Hondaea</taxon>
    </lineage>
</organism>
<evidence type="ECO:0000313" key="2">
    <source>
        <dbReference type="EMBL" id="GBG28192.1"/>
    </source>
</evidence>
<dbReference type="EMBL" id="BEYU01000040">
    <property type="protein sequence ID" value="GBG28192.1"/>
    <property type="molecule type" value="Genomic_DNA"/>
</dbReference>
<sequence length="443" mass="49143">MTDRRDDKDRARGRASEKGAARSRRDRGDRDVDGEVTVSAGGPQNRQQVALRSSFDVMLKDAVSSFQVTERAKAEIVQRQLVQFSEILKIKLRNRLFQYKFKAQQLWASIEQDGGQFFIPDGVHGVHWDTEARGGLASGPFSGVGGSAGPGSASQLASGALSTGASGIRQVGDTLSFLMPSGLGARFVVVGASFLLLSSVYHKVITSWRVGMVIAASAGVRIADLKARAMELERCLNVLLAFEETGEDELENERIVRDVAERLSLRHINHVSKLSKNGQKALATVMVDRVCRHLSRHRFGYADESPVPLMSYMQQLYWWAEARVKRVFVPADKMPQRPRLNLLQRVIRGLSAENADNDVRTLELEPFHQASDGPGPTTRKAWTAAELLSKCAIYVPESGHMYAHEETRSDIYGYAYGTLDEVERRQMRLVSSQKQPSPLSSKL</sequence>
<reference evidence="2 3" key="1">
    <citation type="submission" date="2017-12" db="EMBL/GenBank/DDBJ databases">
        <title>Sequencing, de novo assembly and annotation of complete genome of a new Thraustochytrid species, strain FCC1311.</title>
        <authorList>
            <person name="Sedici K."/>
            <person name="Godart F."/>
            <person name="Aiese Cigliano R."/>
            <person name="Sanseverino W."/>
            <person name="Barakat M."/>
            <person name="Ortet P."/>
            <person name="Marechal E."/>
            <person name="Cagnac O."/>
            <person name="Amato A."/>
        </authorList>
    </citation>
    <scope>NUCLEOTIDE SEQUENCE [LARGE SCALE GENOMIC DNA]</scope>
</reference>
<name>A0A2R5GB01_9STRA</name>
<feature type="compositionally biased region" description="Basic and acidic residues" evidence="1">
    <location>
        <begin position="1"/>
        <end position="20"/>
    </location>
</feature>
<evidence type="ECO:0000313" key="3">
    <source>
        <dbReference type="Proteomes" id="UP000241890"/>
    </source>
</evidence>
<evidence type="ECO:0000256" key="1">
    <source>
        <dbReference type="SAM" id="MobiDB-lite"/>
    </source>
</evidence>
<comment type="caution">
    <text evidence="2">The sequence shown here is derived from an EMBL/GenBank/DDBJ whole genome shotgun (WGS) entry which is preliminary data.</text>
</comment>
<feature type="region of interest" description="Disordered" evidence="1">
    <location>
        <begin position="1"/>
        <end position="45"/>
    </location>
</feature>
<dbReference type="InParanoid" id="A0A2R5GB01"/>
<dbReference type="AlphaFoldDB" id="A0A2R5GB01"/>
<keyword evidence="3" id="KW-1185">Reference proteome</keyword>
<dbReference type="Proteomes" id="UP000241890">
    <property type="component" value="Unassembled WGS sequence"/>
</dbReference>
<gene>
    <name evidence="2" type="ORF">FCC1311_044152</name>
</gene>